<evidence type="ECO:0000256" key="6">
    <source>
        <dbReference type="ARBA" id="ARBA00012142"/>
    </source>
</evidence>
<dbReference type="Pfam" id="PF02887">
    <property type="entry name" value="PK_C"/>
    <property type="match status" value="1"/>
</dbReference>
<sequence>MLKDIKRTKIVCTLGPASQSEEILTQLIESGLNVCRFNFSHGSHEEHKERMDMVKKVREKLGRPVAILLDTKGPEIRTGNFGEPEVLLNEGQKFTITMKDVVGSEEICTVSYKDLYKDVQAGDKILIDDGLVGLRVEEIKGEDIICTVENSGIVKNHKGINVPGVKINLPAITPKDISDIEFGISQGIDYIAASFVRKASDVLAIREILENNNATDIQIISKIENHEGVQNLDEILKVSDGIMVARGDLGVEIPTEEMPIVQKMMIKKCNELAKPVITATQMLDSMIRNPRPTRAEVTDVANAIYDGTDAIMLSGETAAGKYPVEAVKVMATIAKRTEETLDYDRLLKENNSKSITVTDAISHATCTTAEDLDASSIITSTSSGYTARMVSKFRPKAPIIATTSNEKVMRMLALTWGVYPIKSSQAGNTDEVIEKAIEASRNAGYIENGELVVVTAGVPVGVSGTTNLIKVHVISEEIVQGLGVGNGIVEGKVRIVKPGDSCEGFGEGDILVTSMTDIQMNSYIEKCSAIVTEDGGMTSHAAIVGINLNKPTVISATNITNLVSDGEIVTVDASRGILYKGSTRVL</sequence>
<dbReference type="InterPro" id="IPR001697">
    <property type="entry name" value="Pyr_Knase"/>
</dbReference>
<dbReference type="NCBIfam" id="NF004491">
    <property type="entry name" value="PRK05826.1"/>
    <property type="match status" value="1"/>
</dbReference>
<evidence type="ECO:0000256" key="14">
    <source>
        <dbReference type="ARBA" id="ARBA00022958"/>
    </source>
</evidence>
<keyword evidence="16 22" id="KW-0670">Pyruvate</keyword>
<evidence type="ECO:0000256" key="5">
    <source>
        <dbReference type="ARBA" id="ARBA00008663"/>
    </source>
</evidence>
<dbReference type="InterPro" id="IPR036637">
    <property type="entry name" value="Phosphohistidine_dom_sf"/>
</dbReference>
<feature type="domain" description="PEP-utilising enzyme mobile" evidence="20">
    <location>
        <begin position="506"/>
        <end position="576"/>
    </location>
</feature>
<dbReference type="InterPro" id="IPR011037">
    <property type="entry name" value="Pyrv_Knase-like_insert_dom_sf"/>
</dbReference>
<dbReference type="Pfam" id="PF00224">
    <property type="entry name" value="PK"/>
    <property type="match status" value="1"/>
</dbReference>
<evidence type="ECO:0000313" key="23">
    <source>
        <dbReference type="Proteomes" id="UP000243255"/>
    </source>
</evidence>
<evidence type="ECO:0000256" key="9">
    <source>
        <dbReference type="ARBA" id="ARBA00022723"/>
    </source>
</evidence>
<keyword evidence="11 18" id="KW-0418">Kinase</keyword>
<keyword evidence="23" id="KW-1185">Reference proteome</keyword>
<evidence type="ECO:0000259" key="20">
    <source>
        <dbReference type="Pfam" id="PF00391"/>
    </source>
</evidence>
<evidence type="ECO:0000256" key="18">
    <source>
        <dbReference type="RuleBase" id="RU000504"/>
    </source>
</evidence>
<dbReference type="PRINTS" id="PR01050">
    <property type="entry name" value="PYRUVTKNASE"/>
</dbReference>
<dbReference type="InterPro" id="IPR015806">
    <property type="entry name" value="Pyrv_Knase_insert_dom_sf"/>
</dbReference>
<dbReference type="GO" id="GO:0030955">
    <property type="term" value="F:potassium ion binding"/>
    <property type="evidence" value="ECO:0007669"/>
    <property type="project" value="UniProtKB-UniRule"/>
</dbReference>
<evidence type="ECO:0000259" key="21">
    <source>
        <dbReference type="Pfam" id="PF02887"/>
    </source>
</evidence>
<dbReference type="SUPFAM" id="SSF52009">
    <property type="entry name" value="Phosphohistidine domain"/>
    <property type="match status" value="1"/>
</dbReference>
<gene>
    <name evidence="22" type="ORF">SAMN04488530_12422</name>
</gene>
<protein>
    <recommendedName>
        <fullName evidence="7 17">Pyruvate kinase</fullName>
        <ecNumber evidence="6 17">2.7.1.40</ecNumber>
    </recommendedName>
</protein>
<keyword evidence="12" id="KW-0067">ATP-binding</keyword>
<dbReference type="Gene3D" id="3.50.30.10">
    <property type="entry name" value="Phosphohistidine domain"/>
    <property type="match status" value="1"/>
</dbReference>
<dbReference type="InterPro" id="IPR015793">
    <property type="entry name" value="Pyrv_Knase_brl"/>
</dbReference>
<dbReference type="InterPro" id="IPR036918">
    <property type="entry name" value="Pyrv_Knase_C_sf"/>
</dbReference>
<dbReference type="InterPro" id="IPR015813">
    <property type="entry name" value="Pyrv/PenolPyrv_kinase-like_dom"/>
</dbReference>
<dbReference type="NCBIfam" id="TIGR01064">
    <property type="entry name" value="pyruv_kin"/>
    <property type="match status" value="1"/>
</dbReference>
<keyword evidence="9" id="KW-0479">Metal-binding</keyword>
<dbReference type="InterPro" id="IPR008279">
    <property type="entry name" value="PEP-util_enz_mobile_dom"/>
</dbReference>
<comment type="cofactor">
    <cofactor evidence="1">
        <name>Mg(2+)</name>
        <dbReference type="ChEBI" id="CHEBI:18420"/>
    </cofactor>
</comment>
<evidence type="ECO:0000256" key="3">
    <source>
        <dbReference type="ARBA" id="ARBA00004997"/>
    </source>
</evidence>
<dbReference type="FunFam" id="3.20.20.60:FF:000001">
    <property type="entry name" value="Pyruvate kinase"/>
    <property type="match status" value="1"/>
</dbReference>
<dbReference type="PANTHER" id="PTHR11817">
    <property type="entry name" value="PYRUVATE KINASE"/>
    <property type="match status" value="1"/>
</dbReference>
<keyword evidence="13 18" id="KW-0460">Magnesium</keyword>
<name>A0A1M5QW12_9FIRM</name>
<dbReference type="GO" id="GO:0006950">
    <property type="term" value="P:response to stress"/>
    <property type="evidence" value="ECO:0007669"/>
    <property type="project" value="UniProtKB-ARBA"/>
</dbReference>
<comment type="cofactor">
    <cofactor evidence="2">
        <name>K(+)</name>
        <dbReference type="ChEBI" id="CHEBI:29103"/>
    </cofactor>
</comment>
<dbReference type="OrthoDB" id="9812123at2"/>
<dbReference type="GO" id="GO:0016301">
    <property type="term" value="F:kinase activity"/>
    <property type="evidence" value="ECO:0007669"/>
    <property type="project" value="UniProtKB-KW"/>
</dbReference>
<organism evidence="22 23">
    <name type="scientific">Asaccharospora irregularis DSM 2635</name>
    <dbReference type="NCBI Taxonomy" id="1121321"/>
    <lineage>
        <taxon>Bacteria</taxon>
        <taxon>Bacillati</taxon>
        <taxon>Bacillota</taxon>
        <taxon>Clostridia</taxon>
        <taxon>Peptostreptococcales</taxon>
        <taxon>Peptostreptococcaceae</taxon>
        <taxon>Asaccharospora</taxon>
    </lineage>
</organism>
<evidence type="ECO:0000256" key="13">
    <source>
        <dbReference type="ARBA" id="ARBA00022842"/>
    </source>
</evidence>
<dbReference type="SUPFAM" id="SSF50800">
    <property type="entry name" value="PK beta-barrel domain-like"/>
    <property type="match status" value="1"/>
</dbReference>
<dbReference type="InterPro" id="IPR018209">
    <property type="entry name" value="Pyrv_Knase_AS"/>
</dbReference>
<dbReference type="Gene3D" id="2.40.33.10">
    <property type="entry name" value="PK beta-barrel domain-like"/>
    <property type="match status" value="1"/>
</dbReference>
<dbReference type="SUPFAM" id="SSF51621">
    <property type="entry name" value="Phosphoenolpyruvate/pyruvate domain"/>
    <property type="match status" value="1"/>
</dbReference>
<feature type="domain" description="Pyruvate kinase C-terminal" evidence="21">
    <location>
        <begin position="359"/>
        <end position="472"/>
    </location>
</feature>
<evidence type="ECO:0000256" key="2">
    <source>
        <dbReference type="ARBA" id="ARBA00001958"/>
    </source>
</evidence>
<dbReference type="Gene3D" id="3.20.20.60">
    <property type="entry name" value="Phosphoenolpyruvate-binding domains"/>
    <property type="match status" value="1"/>
</dbReference>
<dbReference type="Proteomes" id="UP000243255">
    <property type="component" value="Unassembled WGS sequence"/>
</dbReference>
<dbReference type="Pfam" id="PF00391">
    <property type="entry name" value="PEP-utilizers"/>
    <property type="match status" value="1"/>
</dbReference>
<evidence type="ECO:0000256" key="10">
    <source>
        <dbReference type="ARBA" id="ARBA00022741"/>
    </source>
</evidence>
<evidence type="ECO:0000256" key="16">
    <source>
        <dbReference type="ARBA" id="ARBA00023317"/>
    </source>
</evidence>
<dbReference type="NCBIfam" id="NF004978">
    <property type="entry name" value="PRK06354.1"/>
    <property type="match status" value="1"/>
</dbReference>
<reference evidence="23" key="1">
    <citation type="submission" date="2016-11" db="EMBL/GenBank/DDBJ databases">
        <authorList>
            <person name="Varghese N."/>
            <person name="Submissions S."/>
        </authorList>
    </citation>
    <scope>NUCLEOTIDE SEQUENCE [LARGE SCALE GENOMIC DNA]</scope>
    <source>
        <strain evidence="23">DSM 2635</strain>
    </source>
</reference>
<proteinExistence type="inferred from homology"/>
<dbReference type="EMBL" id="FQWX01000024">
    <property type="protein sequence ID" value="SHH18066.1"/>
    <property type="molecule type" value="Genomic_DNA"/>
</dbReference>
<dbReference type="AlphaFoldDB" id="A0A1M5QW12"/>
<dbReference type="SUPFAM" id="SSF52935">
    <property type="entry name" value="PK C-terminal domain-like"/>
    <property type="match status" value="1"/>
</dbReference>
<feature type="domain" description="Pyruvate kinase barrel" evidence="19">
    <location>
        <begin position="6"/>
        <end position="327"/>
    </location>
</feature>
<dbReference type="GO" id="GO:0000287">
    <property type="term" value="F:magnesium ion binding"/>
    <property type="evidence" value="ECO:0007669"/>
    <property type="project" value="UniProtKB-UniRule"/>
</dbReference>
<keyword evidence="8 18" id="KW-0808">Transferase</keyword>
<keyword evidence="10" id="KW-0547">Nucleotide-binding</keyword>
<dbReference type="PROSITE" id="PS00110">
    <property type="entry name" value="PYRUVATE_KINASE"/>
    <property type="match status" value="1"/>
</dbReference>
<evidence type="ECO:0000256" key="12">
    <source>
        <dbReference type="ARBA" id="ARBA00022840"/>
    </source>
</evidence>
<dbReference type="InterPro" id="IPR015795">
    <property type="entry name" value="Pyrv_Knase_C"/>
</dbReference>
<dbReference type="FunFam" id="2.40.33.10:FF:000001">
    <property type="entry name" value="Pyruvate kinase"/>
    <property type="match status" value="1"/>
</dbReference>
<evidence type="ECO:0000256" key="7">
    <source>
        <dbReference type="ARBA" id="ARBA00018587"/>
    </source>
</evidence>
<comment type="similarity">
    <text evidence="5 18">Belongs to the pyruvate kinase family.</text>
</comment>
<evidence type="ECO:0000313" key="22">
    <source>
        <dbReference type="EMBL" id="SHH18066.1"/>
    </source>
</evidence>
<evidence type="ECO:0000259" key="19">
    <source>
        <dbReference type="Pfam" id="PF00224"/>
    </source>
</evidence>
<evidence type="ECO:0000256" key="8">
    <source>
        <dbReference type="ARBA" id="ARBA00022679"/>
    </source>
</evidence>
<evidence type="ECO:0000256" key="4">
    <source>
        <dbReference type="ARBA" id="ARBA00006237"/>
    </source>
</evidence>
<dbReference type="InterPro" id="IPR040442">
    <property type="entry name" value="Pyrv_kinase-like_dom_sf"/>
</dbReference>
<accession>A0A1M5QW12</accession>
<comment type="catalytic activity">
    <reaction evidence="18">
        <text>pyruvate + ATP = phosphoenolpyruvate + ADP + H(+)</text>
        <dbReference type="Rhea" id="RHEA:18157"/>
        <dbReference type="ChEBI" id="CHEBI:15361"/>
        <dbReference type="ChEBI" id="CHEBI:15378"/>
        <dbReference type="ChEBI" id="CHEBI:30616"/>
        <dbReference type="ChEBI" id="CHEBI:58702"/>
        <dbReference type="ChEBI" id="CHEBI:456216"/>
        <dbReference type="EC" id="2.7.1.40"/>
    </reaction>
</comment>
<dbReference type="GO" id="GO:0004743">
    <property type="term" value="F:pyruvate kinase activity"/>
    <property type="evidence" value="ECO:0007669"/>
    <property type="project" value="UniProtKB-UniRule"/>
</dbReference>
<evidence type="ECO:0000256" key="11">
    <source>
        <dbReference type="ARBA" id="ARBA00022777"/>
    </source>
</evidence>
<comment type="pathway">
    <text evidence="3 18">Carbohydrate degradation; glycolysis; pyruvate from D-glyceraldehyde 3-phosphate: step 5/5.</text>
</comment>
<evidence type="ECO:0000256" key="17">
    <source>
        <dbReference type="NCBIfam" id="TIGR01064"/>
    </source>
</evidence>
<dbReference type="Gene3D" id="3.40.1380.20">
    <property type="entry name" value="Pyruvate kinase, C-terminal domain"/>
    <property type="match status" value="1"/>
</dbReference>
<dbReference type="RefSeq" id="WP_073126723.1">
    <property type="nucleotide sequence ID" value="NZ_BAABCH010000091.1"/>
</dbReference>
<dbReference type="EC" id="2.7.1.40" evidence="6 17"/>
<dbReference type="GO" id="GO:0005524">
    <property type="term" value="F:ATP binding"/>
    <property type="evidence" value="ECO:0007669"/>
    <property type="project" value="UniProtKB-KW"/>
</dbReference>
<evidence type="ECO:0000256" key="1">
    <source>
        <dbReference type="ARBA" id="ARBA00001946"/>
    </source>
</evidence>
<dbReference type="UniPathway" id="UPA00109">
    <property type="reaction ID" value="UER00188"/>
</dbReference>
<keyword evidence="14" id="KW-0630">Potassium</keyword>
<keyword evidence="15 18" id="KW-0324">Glycolysis</keyword>
<dbReference type="STRING" id="1121321.SAMN04488530_12422"/>
<comment type="similarity">
    <text evidence="4">In the C-terminal section; belongs to the PEP-utilizing enzyme family.</text>
</comment>
<evidence type="ECO:0000256" key="15">
    <source>
        <dbReference type="ARBA" id="ARBA00023152"/>
    </source>
</evidence>